<dbReference type="AlphaFoldDB" id="A0A0C3FJC9"/>
<reference evidence="2 3" key="1">
    <citation type="submission" date="2014-04" db="EMBL/GenBank/DDBJ databases">
        <authorList>
            <consortium name="DOE Joint Genome Institute"/>
            <person name="Kuo A."/>
            <person name="Tarkka M."/>
            <person name="Buscot F."/>
            <person name="Kohler A."/>
            <person name="Nagy L.G."/>
            <person name="Floudas D."/>
            <person name="Copeland A."/>
            <person name="Barry K.W."/>
            <person name="Cichocki N."/>
            <person name="Veneault-Fourrey C."/>
            <person name="LaButti K."/>
            <person name="Lindquist E.A."/>
            <person name="Lipzen A."/>
            <person name="Lundell T."/>
            <person name="Morin E."/>
            <person name="Murat C."/>
            <person name="Sun H."/>
            <person name="Tunlid A."/>
            <person name="Henrissat B."/>
            <person name="Grigoriev I.V."/>
            <person name="Hibbett D.S."/>
            <person name="Martin F."/>
            <person name="Nordberg H.P."/>
            <person name="Cantor M.N."/>
            <person name="Hua S.X."/>
        </authorList>
    </citation>
    <scope>NUCLEOTIDE SEQUENCE [LARGE SCALE GENOMIC DNA]</scope>
    <source>
        <strain evidence="2 3">F 1598</strain>
    </source>
</reference>
<dbReference type="HOGENOM" id="CLU_937233_0_0_1"/>
<dbReference type="OrthoDB" id="3060808at2759"/>
<dbReference type="EMBL" id="KN833007">
    <property type="protein sequence ID" value="KIM79894.1"/>
    <property type="molecule type" value="Genomic_DNA"/>
</dbReference>
<proteinExistence type="predicted"/>
<name>A0A0C3FJC9_PILCF</name>
<evidence type="ECO:0008006" key="4">
    <source>
        <dbReference type="Google" id="ProtNLM"/>
    </source>
</evidence>
<organism evidence="2 3">
    <name type="scientific">Piloderma croceum (strain F 1598)</name>
    <dbReference type="NCBI Taxonomy" id="765440"/>
    <lineage>
        <taxon>Eukaryota</taxon>
        <taxon>Fungi</taxon>
        <taxon>Dikarya</taxon>
        <taxon>Basidiomycota</taxon>
        <taxon>Agaricomycotina</taxon>
        <taxon>Agaricomycetes</taxon>
        <taxon>Agaricomycetidae</taxon>
        <taxon>Atheliales</taxon>
        <taxon>Atheliaceae</taxon>
        <taxon>Piloderma</taxon>
    </lineage>
</organism>
<accession>A0A0C3FJC9</accession>
<dbReference type="Proteomes" id="UP000054166">
    <property type="component" value="Unassembled WGS sequence"/>
</dbReference>
<sequence length="297" mass="33194">MFLLAYLLDPIYYHDGALRLALPPRASFSKRTASSLVLRLIASARCMLQNEQLQVRSGTKEDDTKLIAQLTAYMYVEAPFTDTCCDPLQRLTWWKARSQDSNASIISILAIKLFSVSPSEMCDERTASRLSTFNSAKRNGLSAENLVHMAQLHDHWTYGLESPAYTHKATLQLPTVQTTPKSIRLPAPTLQDLLNPAYPDDKEPSFFVNDPYNAAALDADEEDEEEDDEPMVMRGSDVERLEIDELIDLANSKLIARYSDSSEKASSREPAVAARPSSTVPATPWTEDNWAAKDADF</sequence>
<keyword evidence="3" id="KW-1185">Reference proteome</keyword>
<dbReference type="InParanoid" id="A0A0C3FJC9"/>
<reference evidence="3" key="2">
    <citation type="submission" date="2015-01" db="EMBL/GenBank/DDBJ databases">
        <title>Evolutionary Origins and Diversification of the Mycorrhizal Mutualists.</title>
        <authorList>
            <consortium name="DOE Joint Genome Institute"/>
            <consortium name="Mycorrhizal Genomics Consortium"/>
            <person name="Kohler A."/>
            <person name="Kuo A."/>
            <person name="Nagy L.G."/>
            <person name="Floudas D."/>
            <person name="Copeland A."/>
            <person name="Barry K.W."/>
            <person name="Cichocki N."/>
            <person name="Veneault-Fourrey C."/>
            <person name="LaButti K."/>
            <person name="Lindquist E.A."/>
            <person name="Lipzen A."/>
            <person name="Lundell T."/>
            <person name="Morin E."/>
            <person name="Murat C."/>
            <person name="Riley R."/>
            <person name="Ohm R."/>
            <person name="Sun H."/>
            <person name="Tunlid A."/>
            <person name="Henrissat B."/>
            <person name="Grigoriev I.V."/>
            <person name="Hibbett D.S."/>
            <person name="Martin F."/>
        </authorList>
    </citation>
    <scope>NUCLEOTIDE SEQUENCE [LARGE SCALE GENOMIC DNA]</scope>
    <source>
        <strain evidence="3">F 1598</strain>
    </source>
</reference>
<feature type="region of interest" description="Disordered" evidence="1">
    <location>
        <begin position="258"/>
        <end position="297"/>
    </location>
</feature>
<protein>
    <recommendedName>
        <fullName evidence="4">HAT C-terminal dimerisation domain-containing protein</fullName>
    </recommendedName>
</protein>
<gene>
    <name evidence="2" type="ORF">PILCRDRAFT_547994</name>
</gene>
<evidence type="ECO:0000313" key="2">
    <source>
        <dbReference type="EMBL" id="KIM79894.1"/>
    </source>
</evidence>
<evidence type="ECO:0000256" key="1">
    <source>
        <dbReference type="SAM" id="MobiDB-lite"/>
    </source>
</evidence>
<evidence type="ECO:0000313" key="3">
    <source>
        <dbReference type="Proteomes" id="UP000054166"/>
    </source>
</evidence>